<gene>
    <name evidence="15" type="primary">CDKN2D</name>
</gene>
<dbReference type="GO" id="GO:0005737">
    <property type="term" value="C:cytoplasm"/>
    <property type="evidence" value="ECO:0007669"/>
    <property type="project" value="UniProtKB-SubCell"/>
</dbReference>
<evidence type="ECO:0000256" key="14">
    <source>
        <dbReference type="PROSITE-ProRule" id="PRU00023"/>
    </source>
</evidence>
<dbReference type="EMBL" id="AFYH01054318">
    <property type="status" value="NOT_ANNOTATED_CDS"/>
    <property type="molecule type" value="Genomic_DNA"/>
</dbReference>
<comment type="function">
    <text evidence="10">Interacts strongly with CDK4 and CDK6 and inhibits them.</text>
</comment>
<dbReference type="GeneID" id="102345210"/>
<dbReference type="SUPFAM" id="SSF48403">
    <property type="entry name" value="Ankyrin repeat"/>
    <property type="match status" value="1"/>
</dbReference>
<dbReference type="STRING" id="7897.ENSLACP00000015676"/>
<evidence type="ECO:0000313" key="16">
    <source>
        <dbReference type="Proteomes" id="UP000008672"/>
    </source>
</evidence>
<dbReference type="Pfam" id="PF12796">
    <property type="entry name" value="Ank_2"/>
    <property type="match status" value="2"/>
</dbReference>
<evidence type="ECO:0000256" key="8">
    <source>
        <dbReference type="ARBA" id="ARBA00023306"/>
    </source>
</evidence>
<evidence type="ECO:0000256" key="1">
    <source>
        <dbReference type="ARBA" id="ARBA00004123"/>
    </source>
</evidence>
<dbReference type="KEGG" id="lcm:102345210"/>
<dbReference type="PANTHER" id="PTHR24201">
    <property type="entry name" value="ANK_REP_REGION DOMAIN-CONTAINING PROTEIN"/>
    <property type="match status" value="1"/>
</dbReference>
<dbReference type="FunCoup" id="H3B1A5">
    <property type="interactions" value="1290"/>
</dbReference>
<name>H3B1A5_LATCH</name>
<keyword evidence="5" id="KW-0007">Acetylation</keyword>
<comment type="similarity">
    <text evidence="9">Belongs to the CDKN2 cyclin-dependent kinase inhibitor family.</text>
</comment>
<evidence type="ECO:0000256" key="9">
    <source>
        <dbReference type="ARBA" id="ARBA00038438"/>
    </source>
</evidence>
<evidence type="ECO:0000256" key="6">
    <source>
        <dbReference type="ARBA" id="ARBA00023043"/>
    </source>
</evidence>
<dbReference type="FunFam" id="1.25.40.20:FF:000169">
    <property type="entry name" value="Cyclin-dependent kinase 4 inhibitor D"/>
    <property type="match status" value="1"/>
</dbReference>
<dbReference type="Gene3D" id="1.25.40.20">
    <property type="entry name" value="Ankyrin repeat-containing domain"/>
    <property type="match status" value="1"/>
</dbReference>
<evidence type="ECO:0000256" key="11">
    <source>
        <dbReference type="ARBA" id="ARBA00065666"/>
    </source>
</evidence>
<keyword evidence="16" id="KW-1185">Reference proteome</keyword>
<sequence length="168" mass="18164">MILAAVVSDGDRLSTASATGKLAEVRRLLNEELVPADVLNQFGKTALQAMMFGNHFIAEELLKCGADPNVQDAHGNTPAHDAVRTGFLETLQVLVENGANVNLPDGGGSLPIHLAVREHREDMVKYLAPKSNLRHKDSWGQTPLELAAASGCAAIRNLLEQQMQKNLY</sequence>
<accession>H3B1A5</accession>
<evidence type="ECO:0000256" key="2">
    <source>
        <dbReference type="ARBA" id="ARBA00004496"/>
    </source>
</evidence>
<dbReference type="GO" id="GO:0005634">
    <property type="term" value="C:nucleus"/>
    <property type="evidence" value="ECO:0007669"/>
    <property type="project" value="UniProtKB-SubCell"/>
</dbReference>
<evidence type="ECO:0000256" key="4">
    <source>
        <dbReference type="ARBA" id="ARBA00022737"/>
    </source>
</evidence>
<protein>
    <recommendedName>
        <fullName evidence="12">Cyclin-dependent kinase 4 inhibitor D</fullName>
    </recommendedName>
    <alternativeName>
        <fullName evidence="13">p19-INK4d</fullName>
    </alternativeName>
</protein>
<feature type="repeat" description="ANK" evidence="14">
    <location>
        <begin position="74"/>
        <end position="106"/>
    </location>
</feature>
<comment type="subunit">
    <text evidence="11">Interacts with CDK6.</text>
</comment>
<dbReference type="SMART" id="SM00248">
    <property type="entry name" value="ANK"/>
    <property type="match status" value="3"/>
</dbReference>
<dbReference type="PROSITE" id="PS50088">
    <property type="entry name" value="ANK_REPEAT"/>
    <property type="match status" value="1"/>
</dbReference>
<dbReference type="Proteomes" id="UP000008672">
    <property type="component" value="Unassembled WGS sequence"/>
</dbReference>
<dbReference type="AlphaFoldDB" id="H3B1A5"/>
<dbReference type="eggNOG" id="KOG0504">
    <property type="taxonomic scope" value="Eukaryota"/>
</dbReference>
<evidence type="ECO:0000256" key="5">
    <source>
        <dbReference type="ARBA" id="ARBA00022990"/>
    </source>
</evidence>
<dbReference type="PROSITE" id="PS50297">
    <property type="entry name" value="ANK_REP_REGION"/>
    <property type="match status" value="1"/>
</dbReference>
<dbReference type="InterPro" id="IPR036770">
    <property type="entry name" value="Ankyrin_rpt-contain_sf"/>
</dbReference>
<dbReference type="EMBL" id="AFYH01054317">
    <property type="status" value="NOT_ANNOTATED_CDS"/>
    <property type="molecule type" value="Genomic_DNA"/>
</dbReference>
<evidence type="ECO:0000256" key="7">
    <source>
        <dbReference type="ARBA" id="ARBA00023242"/>
    </source>
</evidence>
<evidence type="ECO:0000256" key="13">
    <source>
        <dbReference type="ARBA" id="ARBA00082064"/>
    </source>
</evidence>
<dbReference type="Bgee" id="ENSLACG00000013803">
    <property type="expression patterns" value="Expressed in muscle tissue and 2 other cell types or tissues"/>
</dbReference>
<evidence type="ECO:0000256" key="3">
    <source>
        <dbReference type="ARBA" id="ARBA00022490"/>
    </source>
</evidence>
<keyword evidence="8" id="KW-0131">Cell cycle</keyword>
<proteinExistence type="inferred from homology"/>
<dbReference type="InterPro" id="IPR050776">
    <property type="entry name" value="Ank_Repeat/CDKN_Inhibitor"/>
</dbReference>
<reference evidence="15" key="3">
    <citation type="submission" date="2025-09" db="UniProtKB">
        <authorList>
            <consortium name="Ensembl"/>
        </authorList>
    </citation>
    <scope>IDENTIFICATION</scope>
</reference>
<keyword evidence="4" id="KW-0677">Repeat</keyword>
<dbReference type="GO" id="GO:0019899">
    <property type="term" value="F:enzyme binding"/>
    <property type="evidence" value="ECO:0007669"/>
    <property type="project" value="UniProtKB-ARBA"/>
</dbReference>
<dbReference type="OrthoDB" id="21416at2759"/>
<comment type="subcellular location">
    <subcellularLocation>
        <location evidence="2">Cytoplasm</location>
    </subcellularLocation>
    <subcellularLocation>
        <location evidence="1">Nucleus</location>
    </subcellularLocation>
</comment>
<dbReference type="InterPro" id="IPR002110">
    <property type="entry name" value="Ankyrin_rpt"/>
</dbReference>
<keyword evidence="6 14" id="KW-0040">ANK repeat</keyword>
<dbReference type="InParanoid" id="H3B1A5"/>
<evidence type="ECO:0000256" key="10">
    <source>
        <dbReference type="ARBA" id="ARBA00056064"/>
    </source>
</evidence>
<dbReference type="HOGENOM" id="CLU_000134_37_0_1"/>
<dbReference type="GO" id="GO:1902807">
    <property type="term" value="P:negative regulation of cell cycle G1/S phase transition"/>
    <property type="evidence" value="ECO:0007669"/>
    <property type="project" value="UniProtKB-ARBA"/>
</dbReference>
<keyword evidence="7" id="KW-0539">Nucleus</keyword>
<evidence type="ECO:0000256" key="12">
    <source>
        <dbReference type="ARBA" id="ARBA00070050"/>
    </source>
</evidence>
<keyword evidence="3" id="KW-0963">Cytoplasm</keyword>
<dbReference type="Ensembl" id="ENSLACT00000015786.2">
    <property type="protein sequence ID" value="ENSLACP00000015676.2"/>
    <property type="gene ID" value="ENSLACG00000013803.2"/>
</dbReference>
<organism evidence="15 16">
    <name type="scientific">Latimeria chalumnae</name>
    <name type="common">Coelacanth</name>
    <dbReference type="NCBI Taxonomy" id="7897"/>
    <lineage>
        <taxon>Eukaryota</taxon>
        <taxon>Metazoa</taxon>
        <taxon>Chordata</taxon>
        <taxon>Craniata</taxon>
        <taxon>Vertebrata</taxon>
        <taxon>Euteleostomi</taxon>
        <taxon>Coelacanthiformes</taxon>
        <taxon>Coelacanthidae</taxon>
        <taxon>Latimeria</taxon>
    </lineage>
</organism>
<evidence type="ECO:0000313" key="15">
    <source>
        <dbReference type="Ensembl" id="ENSLACP00000015676.2"/>
    </source>
</evidence>
<reference evidence="15" key="2">
    <citation type="submission" date="2025-08" db="UniProtKB">
        <authorList>
            <consortium name="Ensembl"/>
        </authorList>
    </citation>
    <scope>IDENTIFICATION</scope>
</reference>
<reference evidence="16" key="1">
    <citation type="submission" date="2011-08" db="EMBL/GenBank/DDBJ databases">
        <title>The draft genome of Latimeria chalumnae.</title>
        <authorList>
            <person name="Di Palma F."/>
            <person name="Alfoldi J."/>
            <person name="Johnson J."/>
            <person name="Berlin A."/>
            <person name="Gnerre S."/>
            <person name="Jaffe D."/>
            <person name="MacCallum I."/>
            <person name="Young S."/>
            <person name="Walker B.J."/>
            <person name="Lander E."/>
            <person name="Lindblad-Toh K."/>
        </authorList>
    </citation>
    <scope>NUCLEOTIDE SEQUENCE [LARGE SCALE GENOMIC DNA]</scope>
    <source>
        <strain evidence="16">Wild caught</strain>
    </source>
</reference>
<dbReference type="PANTHER" id="PTHR24201:SF7">
    <property type="entry name" value="CYCLIN-DEPENDENT KINASE 4 INHIBITOR D"/>
    <property type="match status" value="1"/>
</dbReference>
<dbReference type="OMA" id="HTDVVCF"/>
<dbReference type="GeneTree" id="ENSGT00940000159801"/>